<evidence type="ECO:0000313" key="2">
    <source>
        <dbReference type="Proteomes" id="UP000567179"/>
    </source>
</evidence>
<proteinExistence type="predicted"/>
<protein>
    <submittedName>
        <fullName evidence="1">Uncharacterized protein</fullName>
    </submittedName>
</protein>
<dbReference type="Proteomes" id="UP000567179">
    <property type="component" value="Unassembled WGS sequence"/>
</dbReference>
<organism evidence="1 2">
    <name type="scientific">Psilocybe cf. subviscida</name>
    <dbReference type="NCBI Taxonomy" id="2480587"/>
    <lineage>
        <taxon>Eukaryota</taxon>
        <taxon>Fungi</taxon>
        <taxon>Dikarya</taxon>
        <taxon>Basidiomycota</taxon>
        <taxon>Agaricomycotina</taxon>
        <taxon>Agaricomycetes</taxon>
        <taxon>Agaricomycetidae</taxon>
        <taxon>Agaricales</taxon>
        <taxon>Agaricineae</taxon>
        <taxon>Strophariaceae</taxon>
        <taxon>Psilocybe</taxon>
    </lineage>
</organism>
<dbReference type="AlphaFoldDB" id="A0A8H5B998"/>
<comment type="caution">
    <text evidence="1">The sequence shown here is derived from an EMBL/GenBank/DDBJ whole genome shotgun (WGS) entry which is preliminary data.</text>
</comment>
<evidence type="ECO:0000313" key="1">
    <source>
        <dbReference type="EMBL" id="KAF5317977.1"/>
    </source>
</evidence>
<gene>
    <name evidence="1" type="ORF">D9619_012204</name>
</gene>
<dbReference type="EMBL" id="JAACJJ010000031">
    <property type="protein sequence ID" value="KAF5317977.1"/>
    <property type="molecule type" value="Genomic_DNA"/>
</dbReference>
<reference evidence="1 2" key="1">
    <citation type="journal article" date="2020" name="ISME J.">
        <title>Uncovering the hidden diversity of litter-decomposition mechanisms in mushroom-forming fungi.</title>
        <authorList>
            <person name="Floudas D."/>
            <person name="Bentzer J."/>
            <person name="Ahren D."/>
            <person name="Johansson T."/>
            <person name="Persson P."/>
            <person name="Tunlid A."/>
        </authorList>
    </citation>
    <scope>NUCLEOTIDE SEQUENCE [LARGE SCALE GENOMIC DNA]</scope>
    <source>
        <strain evidence="1 2">CBS 101986</strain>
    </source>
</reference>
<accession>A0A8H5B998</accession>
<sequence length="138" mass="15383">MLSLPGISNAYKAKAHGLLVYWYMHTAECRGDPCRRYFYAACHHAEAAVVLCKKVSPPGALPSPVVMQFLSSKFSPQAGDMLEFFYTDLCVIRDKAYNMHNGTGKKREKNIDVPRSTVGLRRIVRVSFNNAQDPATNG</sequence>
<keyword evidence="2" id="KW-1185">Reference proteome</keyword>
<name>A0A8H5B998_9AGAR</name>